<feature type="region of interest" description="Disordered" evidence="3">
    <location>
        <begin position="291"/>
        <end position="316"/>
    </location>
</feature>
<dbReference type="Proteomes" id="UP000054321">
    <property type="component" value="Unassembled WGS sequence"/>
</dbReference>
<dbReference type="STRING" id="913774.A0A0C3HSS1"/>
<dbReference type="SUPFAM" id="SSF50044">
    <property type="entry name" value="SH3-domain"/>
    <property type="match status" value="1"/>
</dbReference>
<keyword evidence="1 2" id="KW-0728">SH3 domain</keyword>
<keyword evidence="6" id="KW-1185">Reference proteome</keyword>
<dbReference type="GO" id="GO:0051286">
    <property type="term" value="C:cell tip"/>
    <property type="evidence" value="ECO:0007669"/>
    <property type="project" value="TreeGrafter"/>
</dbReference>
<dbReference type="SMART" id="SM00326">
    <property type="entry name" value="SH3"/>
    <property type="match status" value="1"/>
</dbReference>
<evidence type="ECO:0000256" key="2">
    <source>
        <dbReference type="PROSITE-ProRule" id="PRU00192"/>
    </source>
</evidence>
<protein>
    <recommendedName>
        <fullName evidence="4">SH3 domain-containing protein</fullName>
    </recommendedName>
</protein>
<dbReference type="OrthoDB" id="196165at2759"/>
<dbReference type="HOGENOM" id="CLU_488417_0_0_1"/>
<organism evidence="5 6">
    <name type="scientific">Oidiodendron maius (strain Zn)</name>
    <dbReference type="NCBI Taxonomy" id="913774"/>
    <lineage>
        <taxon>Eukaryota</taxon>
        <taxon>Fungi</taxon>
        <taxon>Dikarya</taxon>
        <taxon>Ascomycota</taxon>
        <taxon>Pezizomycotina</taxon>
        <taxon>Leotiomycetes</taxon>
        <taxon>Leotiomycetes incertae sedis</taxon>
        <taxon>Myxotrichaceae</taxon>
        <taxon>Oidiodendron</taxon>
    </lineage>
</organism>
<dbReference type="GO" id="GO:0008104">
    <property type="term" value="P:intracellular protein localization"/>
    <property type="evidence" value="ECO:0007669"/>
    <property type="project" value="TreeGrafter"/>
</dbReference>
<dbReference type="GO" id="GO:0015630">
    <property type="term" value="C:microtubule cytoskeleton"/>
    <property type="evidence" value="ECO:0007669"/>
    <property type="project" value="TreeGrafter"/>
</dbReference>
<feature type="compositionally biased region" description="Basic and acidic residues" evidence="3">
    <location>
        <begin position="358"/>
        <end position="370"/>
    </location>
</feature>
<gene>
    <name evidence="5" type="ORF">OIDMADRAFT_25870</name>
</gene>
<evidence type="ECO:0000256" key="3">
    <source>
        <dbReference type="SAM" id="MobiDB-lite"/>
    </source>
</evidence>
<dbReference type="PANTHER" id="PTHR47775:SF1">
    <property type="entry name" value="BUD SITE SELECTION PROTEIN 14"/>
    <property type="match status" value="1"/>
</dbReference>
<name>A0A0C3HSS1_OIDMZ</name>
<feature type="compositionally biased region" description="Polar residues" evidence="3">
    <location>
        <begin position="375"/>
        <end position="384"/>
    </location>
</feature>
<reference evidence="5 6" key="1">
    <citation type="submission" date="2014-04" db="EMBL/GenBank/DDBJ databases">
        <authorList>
            <consortium name="DOE Joint Genome Institute"/>
            <person name="Kuo A."/>
            <person name="Martino E."/>
            <person name="Perotto S."/>
            <person name="Kohler A."/>
            <person name="Nagy L.G."/>
            <person name="Floudas D."/>
            <person name="Copeland A."/>
            <person name="Barry K.W."/>
            <person name="Cichocki N."/>
            <person name="Veneault-Fourrey C."/>
            <person name="LaButti K."/>
            <person name="Lindquist E.A."/>
            <person name="Lipzen A."/>
            <person name="Lundell T."/>
            <person name="Morin E."/>
            <person name="Murat C."/>
            <person name="Sun H."/>
            <person name="Tunlid A."/>
            <person name="Henrissat B."/>
            <person name="Grigoriev I.V."/>
            <person name="Hibbett D.S."/>
            <person name="Martin F."/>
            <person name="Nordberg H.P."/>
            <person name="Cantor M.N."/>
            <person name="Hua S.X."/>
        </authorList>
    </citation>
    <scope>NUCLEOTIDE SEQUENCE [LARGE SCALE GENOMIC DNA]</scope>
    <source>
        <strain evidence="5 6">Zn</strain>
    </source>
</reference>
<dbReference type="Pfam" id="PF00018">
    <property type="entry name" value="SH3_1"/>
    <property type="match status" value="1"/>
</dbReference>
<sequence>MDPMSVLALVNTCVSITIRIGTITKQLWTLKEKYKHVERKVVLFESQLAALSATATGLSEWLGGPVTYDEPIRKELKRSLESCDTVVQVIMEYLAKAQAQSNKMTLWNKTRFLRDEGTILEYEGMLRGQVQALSLLLQILTLPSQTEQKDQIHSFETTSILNQARDRSSSLLWLRDSESAKTITSIETENMETLDMTFDFDELIVTSKVYRSTLASFIKQKIKGDKKGKSILSQEVAASVPLLQDNEQTQAHFKVPMQPIIATTTSEFVVISSRKVPQTVVDSEVSNWALEPVASNDDSPLPPKAPPKSAGVESEFKPLTDQELDEILAEATSTGYFEPKMVAKRDWNNGIIGTGAFKHEGSTKQHDKGGVDSTGAFTPETSMESGGKDNITRTGDSESEMSTKWDESDSNYATDITSMISSSPSIGDDEIDFEFVYALHTFLAELEGQASVEKGDTLVLLDDSNPYWWLIRVIKDSHIGYLPCSRLNKHRNIDLVSTRLDDIQRRSYPRRLMARVTRHQEKVVRFDSQPAIIGVSDLGDELADEEEDIALQSQEPFI</sequence>
<dbReference type="InParanoid" id="A0A0C3HSS1"/>
<feature type="region of interest" description="Disordered" evidence="3">
    <location>
        <begin position="358"/>
        <end position="407"/>
    </location>
</feature>
<evidence type="ECO:0000313" key="6">
    <source>
        <dbReference type="Proteomes" id="UP000054321"/>
    </source>
</evidence>
<dbReference type="GO" id="GO:0030950">
    <property type="term" value="P:establishment or maintenance of actin cytoskeleton polarity"/>
    <property type="evidence" value="ECO:0007669"/>
    <property type="project" value="TreeGrafter"/>
</dbReference>
<dbReference type="PROSITE" id="PS50002">
    <property type="entry name" value="SH3"/>
    <property type="match status" value="1"/>
</dbReference>
<evidence type="ECO:0000313" key="5">
    <source>
        <dbReference type="EMBL" id="KIN05302.1"/>
    </source>
</evidence>
<dbReference type="PANTHER" id="PTHR47775">
    <property type="entry name" value="BUD SITE SELECTION PROTEIN 14"/>
    <property type="match status" value="1"/>
</dbReference>
<dbReference type="InterPro" id="IPR001452">
    <property type="entry name" value="SH3_domain"/>
</dbReference>
<feature type="domain" description="SH3" evidence="4">
    <location>
        <begin position="431"/>
        <end position="492"/>
    </location>
</feature>
<proteinExistence type="predicted"/>
<accession>A0A0C3HSS1</accession>
<dbReference type="InterPro" id="IPR053039">
    <property type="entry name" value="Polarity_Bud-Selection_Reg"/>
</dbReference>
<dbReference type="EMBL" id="KN832872">
    <property type="protein sequence ID" value="KIN05302.1"/>
    <property type="molecule type" value="Genomic_DNA"/>
</dbReference>
<dbReference type="InterPro" id="IPR036028">
    <property type="entry name" value="SH3-like_dom_sf"/>
</dbReference>
<dbReference type="AlphaFoldDB" id="A0A0C3HSS1"/>
<evidence type="ECO:0000259" key="4">
    <source>
        <dbReference type="PROSITE" id="PS50002"/>
    </source>
</evidence>
<dbReference type="Gene3D" id="2.30.30.40">
    <property type="entry name" value="SH3 Domains"/>
    <property type="match status" value="1"/>
</dbReference>
<evidence type="ECO:0000256" key="1">
    <source>
        <dbReference type="ARBA" id="ARBA00022443"/>
    </source>
</evidence>
<reference evidence="6" key="2">
    <citation type="submission" date="2015-01" db="EMBL/GenBank/DDBJ databases">
        <title>Evolutionary Origins and Diversification of the Mycorrhizal Mutualists.</title>
        <authorList>
            <consortium name="DOE Joint Genome Institute"/>
            <consortium name="Mycorrhizal Genomics Consortium"/>
            <person name="Kohler A."/>
            <person name="Kuo A."/>
            <person name="Nagy L.G."/>
            <person name="Floudas D."/>
            <person name="Copeland A."/>
            <person name="Barry K.W."/>
            <person name="Cichocki N."/>
            <person name="Veneault-Fourrey C."/>
            <person name="LaButti K."/>
            <person name="Lindquist E.A."/>
            <person name="Lipzen A."/>
            <person name="Lundell T."/>
            <person name="Morin E."/>
            <person name="Murat C."/>
            <person name="Riley R."/>
            <person name="Ohm R."/>
            <person name="Sun H."/>
            <person name="Tunlid A."/>
            <person name="Henrissat B."/>
            <person name="Grigoriev I.V."/>
            <person name="Hibbett D.S."/>
            <person name="Martin F."/>
        </authorList>
    </citation>
    <scope>NUCLEOTIDE SEQUENCE [LARGE SCALE GENOMIC DNA]</scope>
    <source>
        <strain evidence="6">Zn</strain>
    </source>
</reference>